<protein>
    <submittedName>
        <fullName evidence="2">Mobilisation protein (MobC)</fullName>
    </submittedName>
</protein>
<evidence type="ECO:0000313" key="3">
    <source>
        <dbReference type="Proteomes" id="UP000198432"/>
    </source>
</evidence>
<dbReference type="Proteomes" id="UP000198432">
    <property type="component" value="Unassembled WGS sequence"/>
</dbReference>
<sequence length="143" mass="16793">MENEQDERDWSYRGGRPLLGSDEKRDSVLQVRLTKQEHNDLKKQTAEQGYKDVSIYVRRKLFSADDAPAFNPKPLFRAIDKTGTELKRIGNNINQIARYAHYLEKNNMVEGKVIAEYNQHFEEFLKVEDAYVKAIRAFLRVTR</sequence>
<organism evidence="2 3">
    <name type="scientific">Pontibacter ummariensis</name>
    <dbReference type="NCBI Taxonomy" id="1610492"/>
    <lineage>
        <taxon>Bacteria</taxon>
        <taxon>Pseudomonadati</taxon>
        <taxon>Bacteroidota</taxon>
        <taxon>Cytophagia</taxon>
        <taxon>Cytophagales</taxon>
        <taxon>Hymenobacteraceae</taxon>
        <taxon>Pontibacter</taxon>
    </lineage>
</organism>
<evidence type="ECO:0000313" key="2">
    <source>
        <dbReference type="EMBL" id="SNS36212.1"/>
    </source>
</evidence>
<name>A0A239DWX9_9BACT</name>
<evidence type="ECO:0000256" key="1">
    <source>
        <dbReference type="SAM" id="MobiDB-lite"/>
    </source>
</evidence>
<reference evidence="3" key="1">
    <citation type="submission" date="2017-06" db="EMBL/GenBank/DDBJ databases">
        <authorList>
            <person name="Varghese N."/>
            <person name="Submissions S."/>
        </authorList>
    </citation>
    <scope>NUCLEOTIDE SEQUENCE [LARGE SCALE GENOMIC DNA]</scope>
    <source>
        <strain evidence="3">NKM1</strain>
    </source>
</reference>
<dbReference type="Pfam" id="PF21983">
    <property type="entry name" value="NikA-like"/>
    <property type="match status" value="1"/>
</dbReference>
<accession>A0A239DWX9</accession>
<dbReference type="AlphaFoldDB" id="A0A239DWX9"/>
<keyword evidence="3" id="KW-1185">Reference proteome</keyword>
<dbReference type="OrthoDB" id="681025at2"/>
<gene>
    <name evidence="2" type="ORF">SAMN06296052_105137</name>
</gene>
<proteinExistence type="predicted"/>
<feature type="region of interest" description="Disordered" evidence="1">
    <location>
        <begin position="1"/>
        <end position="24"/>
    </location>
</feature>
<dbReference type="RefSeq" id="WP_089318561.1">
    <property type="nucleotide sequence ID" value="NZ_FZOQ01000005.1"/>
</dbReference>
<dbReference type="InterPro" id="IPR053842">
    <property type="entry name" value="NikA-like"/>
</dbReference>
<dbReference type="EMBL" id="FZOQ01000005">
    <property type="protein sequence ID" value="SNS36212.1"/>
    <property type="molecule type" value="Genomic_DNA"/>
</dbReference>